<evidence type="ECO:0000256" key="1">
    <source>
        <dbReference type="ARBA" id="ARBA00010396"/>
    </source>
</evidence>
<dbReference type="Gene3D" id="1.10.150.170">
    <property type="entry name" value="Putative methyltransferase TM0872, insert domain"/>
    <property type="match status" value="1"/>
</dbReference>
<comment type="similarity">
    <text evidence="1 6">Belongs to the methyltransferase superfamily. RsmH family.</text>
</comment>
<dbReference type="PANTHER" id="PTHR11265:SF0">
    <property type="entry name" value="12S RRNA N4-METHYLCYTIDINE METHYLTRANSFERASE"/>
    <property type="match status" value="1"/>
</dbReference>
<protein>
    <recommendedName>
        <fullName evidence="6">Ribosomal RNA small subunit methyltransferase H</fullName>
        <ecNumber evidence="6">2.1.1.199</ecNumber>
    </recommendedName>
    <alternativeName>
        <fullName evidence="6">16S rRNA m(4)C1402 methyltransferase</fullName>
    </alternativeName>
    <alternativeName>
        <fullName evidence="6">rRNA (cytosine-N(4)-)-methyltransferase RsmH</fullName>
    </alternativeName>
</protein>
<keyword evidence="6" id="KW-0963">Cytoplasm</keyword>
<feature type="binding site" evidence="6">
    <location>
        <position position="78"/>
    </location>
    <ligand>
        <name>S-adenosyl-L-methionine</name>
        <dbReference type="ChEBI" id="CHEBI:59789"/>
    </ligand>
</feature>
<dbReference type="InterPro" id="IPR029063">
    <property type="entry name" value="SAM-dependent_MTases_sf"/>
</dbReference>
<dbReference type="PANTHER" id="PTHR11265">
    <property type="entry name" value="S-ADENOSYL-METHYLTRANSFERASE MRAW"/>
    <property type="match status" value="1"/>
</dbReference>
<dbReference type="EMBL" id="FXTX01000006">
    <property type="protein sequence ID" value="SMP08843.1"/>
    <property type="molecule type" value="Genomic_DNA"/>
</dbReference>
<keyword evidence="3 6" id="KW-0489">Methyltransferase</keyword>
<dbReference type="Proteomes" id="UP001157947">
    <property type="component" value="Unassembled WGS sequence"/>
</dbReference>
<dbReference type="InterPro" id="IPR002903">
    <property type="entry name" value="RsmH"/>
</dbReference>
<dbReference type="InterPro" id="IPR023397">
    <property type="entry name" value="SAM-dep_MeTrfase_MraW_recog"/>
</dbReference>
<evidence type="ECO:0000313" key="8">
    <source>
        <dbReference type="EMBL" id="SMP08843.1"/>
    </source>
</evidence>
<evidence type="ECO:0000256" key="2">
    <source>
        <dbReference type="ARBA" id="ARBA00022552"/>
    </source>
</evidence>
<dbReference type="GO" id="GO:0070475">
    <property type="term" value="P:rRNA base methylation"/>
    <property type="evidence" value="ECO:0007669"/>
    <property type="project" value="UniProtKB-UniRule"/>
</dbReference>
<proteinExistence type="inferred from homology"/>
<comment type="function">
    <text evidence="6">Specifically methylates the N4 position of cytidine in position 1402 (C1402) of 16S rRNA.</text>
</comment>
<feature type="binding site" evidence="6">
    <location>
        <position position="51"/>
    </location>
    <ligand>
        <name>S-adenosyl-L-methionine</name>
        <dbReference type="ChEBI" id="CHEBI:59789"/>
    </ligand>
</feature>
<feature type="binding site" evidence="6">
    <location>
        <position position="99"/>
    </location>
    <ligand>
        <name>S-adenosyl-L-methionine</name>
        <dbReference type="ChEBI" id="CHEBI:59789"/>
    </ligand>
</feature>
<evidence type="ECO:0000256" key="7">
    <source>
        <dbReference type="SAM" id="MobiDB-lite"/>
    </source>
</evidence>
<keyword evidence="4 6" id="KW-0808">Transferase</keyword>
<reference evidence="8" key="1">
    <citation type="submission" date="2017-05" db="EMBL/GenBank/DDBJ databases">
        <authorList>
            <person name="Varghese N."/>
            <person name="Submissions S."/>
        </authorList>
    </citation>
    <scope>NUCLEOTIDE SEQUENCE</scope>
    <source>
        <strain evidence="8">DSM 18763</strain>
    </source>
</reference>
<comment type="catalytic activity">
    <reaction evidence="6">
        <text>cytidine(1402) in 16S rRNA + S-adenosyl-L-methionine = N(4)-methylcytidine(1402) in 16S rRNA + S-adenosyl-L-homocysteine + H(+)</text>
        <dbReference type="Rhea" id="RHEA:42928"/>
        <dbReference type="Rhea" id="RHEA-COMP:10286"/>
        <dbReference type="Rhea" id="RHEA-COMP:10287"/>
        <dbReference type="ChEBI" id="CHEBI:15378"/>
        <dbReference type="ChEBI" id="CHEBI:57856"/>
        <dbReference type="ChEBI" id="CHEBI:59789"/>
        <dbReference type="ChEBI" id="CHEBI:74506"/>
        <dbReference type="ChEBI" id="CHEBI:82748"/>
        <dbReference type="EC" id="2.1.1.199"/>
    </reaction>
</comment>
<dbReference type="EC" id="2.1.1.199" evidence="6"/>
<dbReference type="SUPFAM" id="SSF81799">
    <property type="entry name" value="Putative methyltransferase TM0872, insert domain"/>
    <property type="match status" value="1"/>
</dbReference>
<keyword evidence="9" id="KW-1185">Reference proteome</keyword>
<dbReference type="Gene3D" id="3.40.50.150">
    <property type="entry name" value="Vaccinia Virus protein VP39"/>
    <property type="match status" value="1"/>
</dbReference>
<feature type="binding site" evidence="6">
    <location>
        <begin position="32"/>
        <end position="34"/>
    </location>
    <ligand>
        <name>S-adenosyl-L-methionine</name>
        <dbReference type="ChEBI" id="CHEBI:59789"/>
    </ligand>
</feature>
<keyword evidence="5 6" id="KW-0949">S-adenosyl-L-methionine</keyword>
<accession>A0AA45WL05</accession>
<sequence length="293" mass="34285">MIEHYPILHKEILEFAKTVEGKIFVDATVGGGGHSYLFLKNFPDKFLIGIDRDDFAIEKAKERLKEFEGRYILIKESFKNLDKVLKSQNIDKASLFLFDLGVSTFQLKMERGFSFQREEFLDMRMDKSQELTAYDVVNYYTEQQLYKIIKDYGEEKFAKCISKKIAWQRKIKKIETTKELADLIVSCYPPKLRYGRIHPATKTFQAIRIVVNDELSQIEEGIKKAIQLIEKNGLIMVISFHSLEDRIVKNLFKSYKELKKIEILTKKPITPTEEEIKENPPSRSAKLRIAREI</sequence>
<organism evidence="8 9">
    <name type="scientific">Venenivibrio stagnispumantis</name>
    <dbReference type="NCBI Taxonomy" id="407998"/>
    <lineage>
        <taxon>Bacteria</taxon>
        <taxon>Pseudomonadati</taxon>
        <taxon>Aquificota</taxon>
        <taxon>Aquificia</taxon>
        <taxon>Aquificales</taxon>
        <taxon>Hydrogenothermaceae</taxon>
        <taxon>Venenivibrio</taxon>
    </lineage>
</organism>
<feature type="region of interest" description="Disordered" evidence="7">
    <location>
        <begin position="272"/>
        <end position="293"/>
    </location>
</feature>
<name>A0AA45WL05_9AQUI</name>
<evidence type="ECO:0000256" key="6">
    <source>
        <dbReference type="HAMAP-Rule" id="MF_01007"/>
    </source>
</evidence>
<evidence type="ECO:0000256" key="3">
    <source>
        <dbReference type="ARBA" id="ARBA00022603"/>
    </source>
</evidence>
<dbReference type="RefSeq" id="WP_265134106.1">
    <property type="nucleotide sequence ID" value="NZ_FXTX01000006.1"/>
</dbReference>
<evidence type="ECO:0000256" key="4">
    <source>
        <dbReference type="ARBA" id="ARBA00022679"/>
    </source>
</evidence>
<dbReference type="PIRSF" id="PIRSF004486">
    <property type="entry name" value="MraW"/>
    <property type="match status" value="1"/>
</dbReference>
<evidence type="ECO:0000313" key="9">
    <source>
        <dbReference type="Proteomes" id="UP001157947"/>
    </source>
</evidence>
<evidence type="ECO:0000256" key="5">
    <source>
        <dbReference type="ARBA" id="ARBA00022691"/>
    </source>
</evidence>
<comment type="caution">
    <text evidence="8">The sequence shown here is derived from an EMBL/GenBank/DDBJ whole genome shotgun (WGS) entry which is preliminary data.</text>
</comment>
<dbReference type="GO" id="GO:0071424">
    <property type="term" value="F:rRNA (cytosine-N4-)-methyltransferase activity"/>
    <property type="evidence" value="ECO:0007669"/>
    <property type="project" value="UniProtKB-UniRule"/>
</dbReference>
<feature type="binding site" evidence="6">
    <location>
        <position position="106"/>
    </location>
    <ligand>
        <name>S-adenosyl-L-methionine</name>
        <dbReference type="ChEBI" id="CHEBI:59789"/>
    </ligand>
</feature>
<dbReference type="GO" id="GO:0005737">
    <property type="term" value="C:cytoplasm"/>
    <property type="evidence" value="ECO:0007669"/>
    <property type="project" value="UniProtKB-SubCell"/>
</dbReference>
<dbReference type="NCBIfam" id="TIGR00006">
    <property type="entry name" value="16S rRNA (cytosine(1402)-N(4))-methyltransferase RsmH"/>
    <property type="match status" value="1"/>
</dbReference>
<dbReference type="AlphaFoldDB" id="A0AA45WL05"/>
<keyword evidence="2 6" id="KW-0698">rRNA processing</keyword>
<comment type="subcellular location">
    <subcellularLocation>
        <location evidence="6">Cytoplasm</location>
    </subcellularLocation>
</comment>
<dbReference type="SUPFAM" id="SSF53335">
    <property type="entry name" value="S-adenosyl-L-methionine-dependent methyltransferases"/>
    <property type="match status" value="1"/>
</dbReference>
<gene>
    <name evidence="6" type="primary">rsmH</name>
    <name evidence="8" type="ORF">SAMN06264868_10653</name>
</gene>
<dbReference type="Pfam" id="PF01795">
    <property type="entry name" value="Methyltransf_5"/>
    <property type="match status" value="1"/>
</dbReference>
<dbReference type="HAMAP" id="MF_01007">
    <property type="entry name" value="16SrRNA_methyltr_H"/>
    <property type="match status" value="1"/>
</dbReference>